<dbReference type="Proteomes" id="UP000244240">
    <property type="component" value="Unassembled WGS sequence"/>
</dbReference>
<dbReference type="PANTHER" id="PTHR12110">
    <property type="entry name" value="HYDROXYPYRUVATE ISOMERASE"/>
    <property type="match status" value="1"/>
</dbReference>
<sequence>MKIGCTAWTIAGGYDLPFDEAVDTIGRMGFHGIELIAGSREQIYDYYTDDQCDKLVSQIDEYGMVTSQFVLHKTLIDGLASLNRHDQEKALQVFEKGCHIAKRLNANIINTVSHSVPGLRAPIPYLPSYVYVTVPGVEWFEPKMKMTMPDFDWDNIWNNYILSVRRCCDIAAGYGLSFSLEGHPHVIVSHTDSFLRFYGEVQRDNFGMNFDTAMQADQREHIPISIRKLKHRIIHMHVRDSDSLVTHRLPVGKGVLDWQAILSELKRANYRGFMSIELGKYADPVKWVRESQTYLQSLLKEIEKAS</sequence>
<dbReference type="AlphaFoldDB" id="A0A2T6AV20"/>
<evidence type="ECO:0000313" key="3">
    <source>
        <dbReference type="Proteomes" id="UP000244240"/>
    </source>
</evidence>
<keyword evidence="3" id="KW-1185">Reference proteome</keyword>
<organism evidence="2 3">
    <name type="scientific">Melghirimyces profundicolus</name>
    <dbReference type="NCBI Taxonomy" id="1242148"/>
    <lineage>
        <taxon>Bacteria</taxon>
        <taxon>Bacillati</taxon>
        <taxon>Bacillota</taxon>
        <taxon>Bacilli</taxon>
        <taxon>Bacillales</taxon>
        <taxon>Thermoactinomycetaceae</taxon>
        <taxon>Melghirimyces</taxon>
    </lineage>
</organism>
<dbReference type="InterPro" id="IPR036237">
    <property type="entry name" value="Xyl_isomerase-like_sf"/>
</dbReference>
<dbReference type="Gene3D" id="3.20.20.150">
    <property type="entry name" value="Divalent-metal-dependent TIM barrel enzymes"/>
    <property type="match status" value="1"/>
</dbReference>
<name>A0A2T6AV20_9BACL</name>
<protein>
    <submittedName>
        <fullName evidence="2">Sugar phosphate isomerase/epimerase</fullName>
    </submittedName>
</protein>
<dbReference type="InterPro" id="IPR050312">
    <property type="entry name" value="IolE/XylAMocC-like"/>
</dbReference>
<keyword evidence="2" id="KW-0413">Isomerase</keyword>
<dbReference type="RefSeq" id="WP_108026773.1">
    <property type="nucleotide sequence ID" value="NZ_QBKR01000050.1"/>
</dbReference>
<comment type="caution">
    <text evidence="2">The sequence shown here is derived from an EMBL/GenBank/DDBJ whole genome shotgun (WGS) entry which is preliminary data.</text>
</comment>
<evidence type="ECO:0000259" key="1">
    <source>
        <dbReference type="Pfam" id="PF01261"/>
    </source>
</evidence>
<accession>A0A2T6AV20</accession>
<feature type="domain" description="Xylose isomerase-like TIM barrel" evidence="1">
    <location>
        <begin position="27"/>
        <end position="297"/>
    </location>
</feature>
<dbReference type="InterPro" id="IPR013022">
    <property type="entry name" value="Xyl_isomerase-like_TIM-brl"/>
</dbReference>
<dbReference type="Pfam" id="PF01261">
    <property type="entry name" value="AP_endonuc_2"/>
    <property type="match status" value="1"/>
</dbReference>
<dbReference type="SUPFAM" id="SSF51658">
    <property type="entry name" value="Xylose isomerase-like"/>
    <property type="match status" value="1"/>
</dbReference>
<proteinExistence type="predicted"/>
<evidence type="ECO:0000313" key="2">
    <source>
        <dbReference type="EMBL" id="PTX47668.1"/>
    </source>
</evidence>
<gene>
    <name evidence="2" type="ORF">C8P63_1504</name>
</gene>
<dbReference type="GO" id="GO:0016853">
    <property type="term" value="F:isomerase activity"/>
    <property type="evidence" value="ECO:0007669"/>
    <property type="project" value="UniProtKB-KW"/>
</dbReference>
<dbReference type="PANTHER" id="PTHR12110:SF21">
    <property type="entry name" value="XYLOSE ISOMERASE-LIKE TIM BARREL DOMAIN-CONTAINING PROTEIN"/>
    <property type="match status" value="1"/>
</dbReference>
<reference evidence="2 3" key="1">
    <citation type="submission" date="2018-04" db="EMBL/GenBank/DDBJ databases">
        <title>Genomic Encyclopedia of Archaeal and Bacterial Type Strains, Phase II (KMG-II): from individual species to whole genera.</title>
        <authorList>
            <person name="Goeker M."/>
        </authorList>
    </citation>
    <scope>NUCLEOTIDE SEQUENCE [LARGE SCALE GENOMIC DNA]</scope>
    <source>
        <strain evidence="2 3">DSM 45787</strain>
    </source>
</reference>
<dbReference type="OrthoDB" id="9814946at2"/>
<dbReference type="EMBL" id="QBKR01000050">
    <property type="protein sequence ID" value="PTX47668.1"/>
    <property type="molecule type" value="Genomic_DNA"/>
</dbReference>